<comment type="cofactor">
    <cofactor evidence="1">
        <name>[3Fe-4S] cluster</name>
        <dbReference type="ChEBI" id="CHEBI:21137"/>
    </cofactor>
</comment>
<accession>A0ABP9C4I6</accession>
<evidence type="ECO:0000256" key="5">
    <source>
        <dbReference type="ARBA" id="ARBA00023004"/>
    </source>
</evidence>
<proteinExistence type="predicted"/>
<sequence>MKHKVIVDFDICDSYGACVAAAPTVFDLDDEDELVVQQDTIGDDLRAQVTDAVARCPKRAIRIEAVGGDGGA</sequence>
<evidence type="ECO:0000256" key="4">
    <source>
        <dbReference type="ARBA" id="ARBA00022982"/>
    </source>
</evidence>
<evidence type="ECO:0008006" key="10">
    <source>
        <dbReference type="Google" id="ProtNLM"/>
    </source>
</evidence>
<dbReference type="SUPFAM" id="SSF54862">
    <property type="entry name" value="4Fe-4S ferredoxins"/>
    <property type="match status" value="1"/>
</dbReference>
<keyword evidence="4" id="KW-0249">Electron transport</keyword>
<evidence type="ECO:0000256" key="3">
    <source>
        <dbReference type="ARBA" id="ARBA00022723"/>
    </source>
</evidence>
<keyword evidence="9" id="KW-1185">Reference proteome</keyword>
<keyword evidence="7" id="KW-0003">3Fe-4S</keyword>
<keyword evidence="5" id="KW-0408">Iron</keyword>
<evidence type="ECO:0000256" key="1">
    <source>
        <dbReference type="ARBA" id="ARBA00001927"/>
    </source>
</evidence>
<dbReference type="EMBL" id="BAABKQ010000001">
    <property type="protein sequence ID" value="GAA4802907.1"/>
    <property type="molecule type" value="Genomic_DNA"/>
</dbReference>
<organism evidence="8 9">
    <name type="scientific">Tomitella cavernea</name>
    <dbReference type="NCBI Taxonomy" id="1387982"/>
    <lineage>
        <taxon>Bacteria</taxon>
        <taxon>Bacillati</taxon>
        <taxon>Actinomycetota</taxon>
        <taxon>Actinomycetes</taxon>
        <taxon>Mycobacteriales</taxon>
        <taxon>Tomitella</taxon>
    </lineage>
</organism>
<dbReference type="Gene3D" id="3.30.70.20">
    <property type="match status" value="1"/>
</dbReference>
<dbReference type="InterPro" id="IPR051269">
    <property type="entry name" value="Fe-S_cluster_ET"/>
</dbReference>
<keyword evidence="6" id="KW-0411">Iron-sulfur</keyword>
<comment type="caution">
    <text evidence="8">The sequence shown here is derived from an EMBL/GenBank/DDBJ whole genome shotgun (WGS) entry which is preliminary data.</text>
</comment>
<dbReference type="Pfam" id="PF13459">
    <property type="entry name" value="Fer4_15"/>
    <property type="match status" value="1"/>
</dbReference>
<gene>
    <name evidence="8" type="ORF">GCM10023353_01260</name>
</gene>
<keyword evidence="2" id="KW-0813">Transport</keyword>
<dbReference type="Proteomes" id="UP001500839">
    <property type="component" value="Unassembled WGS sequence"/>
</dbReference>
<evidence type="ECO:0000256" key="2">
    <source>
        <dbReference type="ARBA" id="ARBA00022448"/>
    </source>
</evidence>
<name>A0ABP9C4I6_9ACTN</name>
<protein>
    <recommendedName>
        <fullName evidence="10">Ferredoxin</fullName>
    </recommendedName>
</protein>
<evidence type="ECO:0000313" key="8">
    <source>
        <dbReference type="EMBL" id="GAA4802907.1"/>
    </source>
</evidence>
<evidence type="ECO:0000256" key="6">
    <source>
        <dbReference type="ARBA" id="ARBA00023014"/>
    </source>
</evidence>
<reference evidence="9" key="1">
    <citation type="journal article" date="2019" name="Int. J. Syst. Evol. Microbiol.">
        <title>The Global Catalogue of Microorganisms (GCM) 10K type strain sequencing project: providing services to taxonomists for standard genome sequencing and annotation.</title>
        <authorList>
            <consortium name="The Broad Institute Genomics Platform"/>
            <consortium name="The Broad Institute Genome Sequencing Center for Infectious Disease"/>
            <person name="Wu L."/>
            <person name="Ma J."/>
        </authorList>
    </citation>
    <scope>NUCLEOTIDE SEQUENCE [LARGE SCALE GENOMIC DNA]</scope>
    <source>
        <strain evidence="9">JCM 18542</strain>
    </source>
</reference>
<evidence type="ECO:0000313" key="9">
    <source>
        <dbReference type="Proteomes" id="UP001500839"/>
    </source>
</evidence>
<dbReference type="RefSeq" id="WP_200175520.1">
    <property type="nucleotide sequence ID" value="NZ_BAABKQ010000001.1"/>
</dbReference>
<dbReference type="PANTHER" id="PTHR36923:SF3">
    <property type="entry name" value="FERREDOXIN"/>
    <property type="match status" value="1"/>
</dbReference>
<dbReference type="PANTHER" id="PTHR36923">
    <property type="entry name" value="FERREDOXIN"/>
    <property type="match status" value="1"/>
</dbReference>
<evidence type="ECO:0000256" key="7">
    <source>
        <dbReference type="ARBA" id="ARBA00023291"/>
    </source>
</evidence>
<keyword evidence="3" id="KW-0479">Metal-binding</keyword>